<dbReference type="InterPro" id="IPR034593">
    <property type="entry name" value="DgoD-like"/>
</dbReference>
<dbReference type="AlphaFoldDB" id="Q01UV0"/>
<gene>
    <name evidence="6" type="ordered locus">Acid_5623</name>
</gene>
<proteinExistence type="predicted"/>
<dbReference type="InterPro" id="IPR013341">
    <property type="entry name" value="Mandelate_racemase_N_dom"/>
</dbReference>
<dbReference type="PANTHER" id="PTHR48080:SF2">
    <property type="entry name" value="D-GALACTONATE DEHYDRATASE"/>
    <property type="match status" value="1"/>
</dbReference>
<dbReference type="InterPro" id="IPR029065">
    <property type="entry name" value="Enolase_C-like"/>
</dbReference>
<dbReference type="OrthoDB" id="9775391at2"/>
<dbReference type="InterPro" id="IPR013342">
    <property type="entry name" value="Mandelate_racemase_C"/>
</dbReference>
<dbReference type="Pfam" id="PF13378">
    <property type="entry name" value="MR_MLE_C"/>
    <property type="match status" value="1"/>
</dbReference>
<reference evidence="6" key="1">
    <citation type="submission" date="2006-10" db="EMBL/GenBank/DDBJ databases">
        <title>Complete sequence of Solibacter usitatus Ellin6076.</title>
        <authorList>
            <consortium name="US DOE Joint Genome Institute"/>
            <person name="Copeland A."/>
            <person name="Lucas S."/>
            <person name="Lapidus A."/>
            <person name="Barry K."/>
            <person name="Detter J.C."/>
            <person name="Glavina del Rio T."/>
            <person name="Hammon N."/>
            <person name="Israni S."/>
            <person name="Dalin E."/>
            <person name="Tice H."/>
            <person name="Pitluck S."/>
            <person name="Thompson L.S."/>
            <person name="Brettin T."/>
            <person name="Bruce D."/>
            <person name="Han C."/>
            <person name="Tapia R."/>
            <person name="Gilna P."/>
            <person name="Schmutz J."/>
            <person name="Larimer F."/>
            <person name="Land M."/>
            <person name="Hauser L."/>
            <person name="Kyrpides N."/>
            <person name="Mikhailova N."/>
            <person name="Janssen P.H."/>
            <person name="Kuske C.R."/>
            <person name="Richardson P."/>
        </authorList>
    </citation>
    <scope>NUCLEOTIDE SEQUENCE</scope>
    <source>
        <strain evidence="6">Ellin6076</strain>
    </source>
</reference>
<dbReference type="PROSITE" id="PS00909">
    <property type="entry name" value="MR_MLE_2"/>
    <property type="match status" value="1"/>
</dbReference>
<dbReference type="GO" id="GO:0008869">
    <property type="term" value="F:galactonate dehydratase activity"/>
    <property type="evidence" value="ECO:0007669"/>
    <property type="project" value="InterPro"/>
</dbReference>
<dbReference type="Pfam" id="PF02746">
    <property type="entry name" value="MR_MLE_N"/>
    <property type="match status" value="1"/>
</dbReference>
<evidence type="ECO:0000256" key="4">
    <source>
        <dbReference type="SAM" id="MobiDB-lite"/>
    </source>
</evidence>
<dbReference type="PANTHER" id="PTHR48080">
    <property type="entry name" value="D-GALACTONATE DEHYDRATASE-RELATED"/>
    <property type="match status" value="1"/>
</dbReference>
<dbReference type="InterPro" id="IPR029017">
    <property type="entry name" value="Enolase-like_N"/>
</dbReference>
<dbReference type="GO" id="GO:0009063">
    <property type="term" value="P:amino acid catabolic process"/>
    <property type="evidence" value="ECO:0007669"/>
    <property type="project" value="InterPro"/>
</dbReference>
<dbReference type="PROSITE" id="PS00908">
    <property type="entry name" value="MR_MLE_1"/>
    <property type="match status" value="1"/>
</dbReference>
<dbReference type="InterPro" id="IPR023592">
    <property type="entry name" value="Galactonate_deHydtase"/>
</dbReference>
<dbReference type="InterPro" id="IPR036849">
    <property type="entry name" value="Enolase-like_C_sf"/>
</dbReference>
<keyword evidence="2" id="KW-0460">Magnesium</keyword>
<dbReference type="GO" id="GO:0046872">
    <property type="term" value="F:metal ion binding"/>
    <property type="evidence" value="ECO:0007669"/>
    <property type="project" value="UniProtKB-KW"/>
</dbReference>
<dbReference type="SFLD" id="SFLDS00001">
    <property type="entry name" value="Enolase"/>
    <property type="match status" value="1"/>
</dbReference>
<evidence type="ECO:0000256" key="3">
    <source>
        <dbReference type="ARBA" id="ARBA00023239"/>
    </source>
</evidence>
<dbReference type="Gene3D" id="3.20.20.120">
    <property type="entry name" value="Enolase-like C-terminal domain"/>
    <property type="match status" value="1"/>
</dbReference>
<dbReference type="Gene3D" id="3.30.390.10">
    <property type="entry name" value="Enolase-like, N-terminal domain"/>
    <property type="match status" value="1"/>
</dbReference>
<dbReference type="SUPFAM" id="SSF51604">
    <property type="entry name" value="Enolase C-terminal domain-like"/>
    <property type="match status" value="1"/>
</dbReference>
<dbReference type="eggNOG" id="COG4948">
    <property type="taxonomic scope" value="Bacteria"/>
</dbReference>
<dbReference type="InParanoid" id="Q01UV0"/>
<feature type="region of interest" description="Disordered" evidence="4">
    <location>
        <begin position="391"/>
        <end position="411"/>
    </location>
</feature>
<protein>
    <submittedName>
        <fullName evidence="6">Mandelate racemase/muconate lactonizing enzyme, N-terminal domain protein</fullName>
    </submittedName>
</protein>
<dbReference type="InterPro" id="IPR018110">
    <property type="entry name" value="Mandel_Rmase/mucon_lact_enz_CS"/>
</dbReference>
<name>Q01UV0_SOLUE</name>
<dbReference type="HOGENOM" id="CLU_030273_3_2_0"/>
<dbReference type="GO" id="GO:0034194">
    <property type="term" value="P:D-galactonate catabolic process"/>
    <property type="evidence" value="ECO:0007669"/>
    <property type="project" value="InterPro"/>
</dbReference>
<dbReference type="STRING" id="234267.Acid_5623"/>
<feature type="domain" description="Mandelate racemase/muconate lactonizing enzyme C-terminal" evidence="5">
    <location>
        <begin position="164"/>
        <end position="266"/>
    </location>
</feature>
<dbReference type="SFLD" id="SFLDG00179">
    <property type="entry name" value="mandelate_racemase"/>
    <property type="match status" value="1"/>
</dbReference>
<keyword evidence="1" id="KW-0479">Metal-binding</keyword>
<organism evidence="6">
    <name type="scientific">Solibacter usitatus (strain Ellin6076)</name>
    <dbReference type="NCBI Taxonomy" id="234267"/>
    <lineage>
        <taxon>Bacteria</taxon>
        <taxon>Pseudomonadati</taxon>
        <taxon>Acidobacteriota</taxon>
        <taxon>Terriglobia</taxon>
        <taxon>Bryobacterales</taxon>
        <taxon>Solibacteraceae</taxon>
        <taxon>Candidatus Solibacter</taxon>
    </lineage>
</organism>
<dbReference type="CDD" id="cd03325">
    <property type="entry name" value="D-galactonate_dehydratase"/>
    <property type="match status" value="1"/>
</dbReference>
<dbReference type="KEGG" id="sus:Acid_5623"/>
<evidence type="ECO:0000256" key="2">
    <source>
        <dbReference type="ARBA" id="ARBA00022842"/>
    </source>
</evidence>
<evidence type="ECO:0000256" key="1">
    <source>
        <dbReference type="ARBA" id="ARBA00022723"/>
    </source>
</evidence>
<keyword evidence="3" id="KW-0456">Lyase</keyword>
<evidence type="ECO:0000259" key="5">
    <source>
        <dbReference type="SMART" id="SM00922"/>
    </source>
</evidence>
<evidence type="ECO:0000313" key="6">
    <source>
        <dbReference type="EMBL" id="ABJ86570.1"/>
    </source>
</evidence>
<accession>Q01UV0</accession>
<sequence precursor="true">MKRRLFLGAALGGLAGSLFDPIRGFAQDASARAKPLNLKIMGLKTFVVNAGSLNWVFCKVYTNAGLIGLGEGSVTSKEATIAAAIQEHERFLVGKDPTDIELLWQGMYRFPRWRGGPILNSAISAVEIALWDILGQALGVPIYKLLGGAARSRVRMYVDVGSTPEEFLRARELGYTAAKATPLSPDQNLVSPTKMIRDGVSKLQAIRKAVGDDFDIAVDAHGRCTTTMAIDFCTRVEDLDLLFVEEPTQLEDLGELALLREKTKTHLATGERSFTKYGFADFCSRHLVDYIQPDVCHAGGILELKKIGVLAETYRVNLAPHNPQSLVSTMASLHVDATTPSAAIQESTLNRTAWLQDLFEGTGPEVKQGYAELPTRPGLGVTLNEKVAAAHPYKPTNRPEYRFGDGSVTDQ</sequence>
<dbReference type="SMART" id="SM00922">
    <property type="entry name" value="MR_MLE"/>
    <property type="match status" value="1"/>
</dbReference>
<dbReference type="SUPFAM" id="SSF54826">
    <property type="entry name" value="Enolase N-terminal domain-like"/>
    <property type="match status" value="1"/>
</dbReference>
<dbReference type="EMBL" id="CP000473">
    <property type="protein sequence ID" value="ABJ86570.1"/>
    <property type="molecule type" value="Genomic_DNA"/>
</dbReference>